<sequence>MDNAQDVGIIQPDPINIIQQEPEIVYAEICRLLEEITRKDEQIKGLENRIEKLSTNYTSLHDKVEQKNAEIKLLEDQIEEELRTCTGLKKKLEEANDMFYKTFEAFQKADDKNIEESEKTSAYIKKLEDQARVTDDYVATLEIKNEKMETLLETRENELNALHSQMKLLTNNQRGNFASDKEFVSPSNSQTIYQKKKPLSYAHNQQIIDIVSTAMDKIMNESEKTSACIKKLEDQSREFASSQKIYQEKEPFTHAHIQEIIDIVSKAMDKTCQLKNEQNTLAIIELNEKRRAQLKEVQEILDRLTRG</sequence>
<dbReference type="AlphaFoldDB" id="A0A9N9FWE4"/>
<proteinExistence type="predicted"/>
<dbReference type="Gene3D" id="1.20.5.340">
    <property type="match status" value="1"/>
</dbReference>
<keyword evidence="1" id="KW-0175">Coiled coil</keyword>
<evidence type="ECO:0000313" key="3">
    <source>
        <dbReference type="Proteomes" id="UP000789739"/>
    </source>
</evidence>
<dbReference type="Proteomes" id="UP000789739">
    <property type="component" value="Unassembled WGS sequence"/>
</dbReference>
<gene>
    <name evidence="2" type="ORF">PBRASI_LOCUS5592</name>
</gene>
<dbReference type="EMBL" id="CAJVPI010000666">
    <property type="protein sequence ID" value="CAG8560994.1"/>
    <property type="molecule type" value="Genomic_DNA"/>
</dbReference>
<feature type="non-terminal residue" evidence="2">
    <location>
        <position position="307"/>
    </location>
</feature>
<name>A0A9N9FWE4_9GLOM</name>
<protein>
    <submittedName>
        <fullName evidence="2">566_t:CDS:1</fullName>
    </submittedName>
</protein>
<accession>A0A9N9FWE4</accession>
<evidence type="ECO:0000313" key="2">
    <source>
        <dbReference type="EMBL" id="CAG8560994.1"/>
    </source>
</evidence>
<reference evidence="2" key="1">
    <citation type="submission" date="2021-06" db="EMBL/GenBank/DDBJ databases">
        <authorList>
            <person name="Kallberg Y."/>
            <person name="Tangrot J."/>
            <person name="Rosling A."/>
        </authorList>
    </citation>
    <scope>NUCLEOTIDE SEQUENCE</scope>
    <source>
        <strain evidence="2">BR232B</strain>
    </source>
</reference>
<evidence type="ECO:0000256" key="1">
    <source>
        <dbReference type="SAM" id="Coils"/>
    </source>
</evidence>
<feature type="coiled-coil region" evidence="1">
    <location>
        <begin position="36"/>
        <end position="98"/>
    </location>
</feature>
<comment type="caution">
    <text evidence="2">The sequence shown here is derived from an EMBL/GenBank/DDBJ whole genome shotgun (WGS) entry which is preliminary data.</text>
</comment>
<feature type="coiled-coil region" evidence="1">
    <location>
        <begin position="138"/>
        <end position="172"/>
    </location>
</feature>
<keyword evidence="3" id="KW-1185">Reference proteome</keyword>
<organism evidence="2 3">
    <name type="scientific">Paraglomus brasilianum</name>
    <dbReference type="NCBI Taxonomy" id="144538"/>
    <lineage>
        <taxon>Eukaryota</taxon>
        <taxon>Fungi</taxon>
        <taxon>Fungi incertae sedis</taxon>
        <taxon>Mucoromycota</taxon>
        <taxon>Glomeromycotina</taxon>
        <taxon>Glomeromycetes</taxon>
        <taxon>Paraglomerales</taxon>
        <taxon>Paraglomeraceae</taxon>
        <taxon>Paraglomus</taxon>
    </lineage>
</organism>